<accession>A0AB35U484</accession>
<keyword evidence="2" id="KW-1185">Reference proteome</keyword>
<dbReference type="RefSeq" id="WP_370596761.1">
    <property type="nucleotide sequence ID" value="NZ_JALBUR010000065.1"/>
</dbReference>
<gene>
    <name evidence="1" type="ORF">MOZ60_11330</name>
</gene>
<proteinExistence type="predicted"/>
<reference evidence="1 2" key="1">
    <citation type="submission" date="2022-03" db="EMBL/GenBank/DDBJ databases">
        <title>Novel taxa within the pig intestine.</title>
        <authorList>
            <person name="Wylensek D."/>
            <person name="Bishof K."/>
            <person name="Afrizal A."/>
            <person name="Clavel T."/>
        </authorList>
    </citation>
    <scope>NUCLEOTIDE SEQUENCE [LARGE SCALE GENOMIC DNA]</scope>
    <source>
        <strain evidence="1 2">CLA-KB-P133</strain>
    </source>
</reference>
<dbReference type="EMBL" id="JALBUR010000065">
    <property type="protein sequence ID" value="MDX8420668.1"/>
    <property type="molecule type" value="Genomic_DNA"/>
</dbReference>
<evidence type="ECO:0000313" key="2">
    <source>
        <dbReference type="Proteomes" id="UP001286174"/>
    </source>
</evidence>
<organism evidence="1 2">
    <name type="scientific">Grylomicrobium aquisgranensis</name>
    <dbReference type="NCBI Taxonomy" id="2926318"/>
    <lineage>
        <taxon>Bacteria</taxon>
        <taxon>Bacillati</taxon>
        <taxon>Bacillota</taxon>
        <taxon>Erysipelotrichia</taxon>
        <taxon>Erysipelotrichales</taxon>
        <taxon>Erysipelotrichaceae</taxon>
        <taxon>Grylomicrobium</taxon>
    </lineage>
</organism>
<sequence length="183" mass="20588">MLGHRTHAQLPTIPLVVENSEGLNARSHLVIWQHCRSYGARSGQLSVYALQKGIADGIADQYVLIQVLDGAFCENYQEVANASQIALKAANRAAGNDMYSTPFHEMYHCKQAQDYEAKYGKITADNYSEYIRELRAECKQRLDKAGITSENANEISEYAGKMYSHDAYDEVEAEYKTLLALRK</sequence>
<dbReference type="Proteomes" id="UP001286174">
    <property type="component" value="Unassembled WGS sequence"/>
</dbReference>
<evidence type="ECO:0000313" key="1">
    <source>
        <dbReference type="EMBL" id="MDX8420668.1"/>
    </source>
</evidence>
<name>A0AB35U484_9FIRM</name>
<dbReference type="AlphaFoldDB" id="A0AB35U484"/>
<protein>
    <submittedName>
        <fullName evidence="1">Uncharacterized protein</fullName>
    </submittedName>
</protein>
<comment type="caution">
    <text evidence="1">The sequence shown here is derived from an EMBL/GenBank/DDBJ whole genome shotgun (WGS) entry which is preliminary data.</text>
</comment>